<comment type="catalytic activity">
    <reaction evidence="8">
        <text>L-seryl-[protein] + ATP = O-phospho-L-seryl-[protein] + ADP + H(+)</text>
        <dbReference type="Rhea" id="RHEA:17989"/>
        <dbReference type="Rhea" id="RHEA-COMP:9863"/>
        <dbReference type="Rhea" id="RHEA-COMP:11604"/>
        <dbReference type="ChEBI" id="CHEBI:15378"/>
        <dbReference type="ChEBI" id="CHEBI:29999"/>
        <dbReference type="ChEBI" id="CHEBI:30616"/>
        <dbReference type="ChEBI" id="CHEBI:83421"/>
        <dbReference type="ChEBI" id="CHEBI:456216"/>
        <dbReference type="EC" id="2.7.11.1"/>
    </reaction>
</comment>
<dbReference type="AlphaFoldDB" id="L1JY60"/>
<dbReference type="RefSeq" id="XP_005840140.1">
    <property type="nucleotide sequence ID" value="XM_005840083.1"/>
</dbReference>
<sequence>MTATEILTGYVRVIKRVPCPSIRAGNDALQEAKFLQSLDHPHVVKYVDVFLHQEGQELEVCTVMEFCEGGDLARRLQDVKSRGDSFTEEQCRAWISQVAMGLEYLHMERIIHRDIKLQNILITKEEILKIADFGLAGKIDHGMRTSRVGTPAYLAPEMLQREGTGEPVDIWGLGCIALELVTLSFLTDRKGMLGVEVLSTPLDAGRLPHRFSPSLRRCIVSMLCFDPAQRPTATEVLEICQVLAHLHSALCALRPWYADTRYVCPPRLPLLLSPSQVPTRPGESERSRK</sequence>
<evidence type="ECO:0000256" key="3">
    <source>
        <dbReference type="ARBA" id="ARBA00022679"/>
    </source>
</evidence>
<dbReference type="GeneID" id="17310194"/>
<comment type="catalytic activity">
    <reaction evidence="7">
        <text>L-threonyl-[protein] + ATP = O-phospho-L-threonyl-[protein] + ADP + H(+)</text>
        <dbReference type="Rhea" id="RHEA:46608"/>
        <dbReference type="Rhea" id="RHEA-COMP:11060"/>
        <dbReference type="Rhea" id="RHEA-COMP:11605"/>
        <dbReference type="ChEBI" id="CHEBI:15378"/>
        <dbReference type="ChEBI" id="CHEBI:30013"/>
        <dbReference type="ChEBI" id="CHEBI:30616"/>
        <dbReference type="ChEBI" id="CHEBI:61977"/>
        <dbReference type="ChEBI" id="CHEBI:456216"/>
        <dbReference type="EC" id="2.7.11.1"/>
    </reaction>
</comment>
<dbReference type="STRING" id="905079.L1JY60"/>
<evidence type="ECO:0000256" key="5">
    <source>
        <dbReference type="ARBA" id="ARBA00022777"/>
    </source>
</evidence>
<dbReference type="OMA" id="AYCHARS"/>
<keyword evidence="6" id="KW-0067">ATP-binding</keyword>
<dbReference type="EC" id="2.7.11.1" evidence="1"/>
<dbReference type="eggNOG" id="KOG0589">
    <property type="taxonomic scope" value="Eukaryota"/>
</dbReference>
<name>L1JY60_GUITC</name>
<keyword evidence="12" id="KW-1185">Reference proteome</keyword>
<dbReference type="SMART" id="SM00220">
    <property type="entry name" value="S_TKc"/>
    <property type="match status" value="1"/>
</dbReference>
<evidence type="ECO:0000313" key="11">
    <source>
        <dbReference type="EnsemblProtists" id="EKX53160"/>
    </source>
</evidence>
<dbReference type="EnsemblProtists" id="EKX53160">
    <property type="protein sequence ID" value="EKX53160"/>
    <property type="gene ID" value="GUITHDRAFT_64350"/>
</dbReference>
<feature type="domain" description="Protein kinase" evidence="9">
    <location>
        <begin position="1"/>
        <end position="250"/>
    </location>
</feature>
<evidence type="ECO:0000313" key="10">
    <source>
        <dbReference type="EMBL" id="EKX53160.1"/>
    </source>
</evidence>
<dbReference type="InterPro" id="IPR051131">
    <property type="entry name" value="NEK_Ser/Thr_kinase_NIMA"/>
</dbReference>
<evidence type="ECO:0000259" key="9">
    <source>
        <dbReference type="PROSITE" id="PS50011"/>
    </source>
</evidence>
<dbReference type="SUPFAM" id="SSF56112">
    <property type="entry name" value="Protein kinase-like (PK-like)"/>
    <property type="match status" value="1"/>
</dbReference>
<dbReference type="Pfam" id="PF00069">
    <property type="entry name" value="Pkinase"/>
    <property type="match status" value="1"/>
</dbReference>
<keyword evidence="4" id="KW-0547">Nucleotide-binding</keyword>
<reference evidence="11" key="3">
    <citation type="submission" date="2015-06" db="UniProtKB">
        <authorList>
            <consortium name="EnsemblProtists"/>
        </authorList>
    </citation>
    <scope>IDENTIFICATION</scope>
</reference>
<dbReference type="PROSITE" id="PS00108">
    <property type="entry name" value="PROTEIN_KINASE_ST"/>
    <property type="match status" value="1"/>
</dbReference>
<evidence type="ECO:0000256" key="4">
    <source>
        <dbReference type="ARBA" id="ARBA00022741"/>
    </source>
</evidence>
<dbReference type="OrthoDB" id="339325at2759"/>
<evidence type="ECO:0000256" key="2">
    <source>
        <dbReference type="ARBA" id="ARBA00022527"/>
    </source>
</evidence>
<dbReference type="PaxDb" id="55529-EKX53160"/>
<dbReference type="GO" id="GO:0005524">
    <property type="term" value="F:ATP binding"/>
    <property type="evidence" value="ECO:0007669"/>
    <property type="project" value="UniProtKB-KW"/>
</dbReference>
<evidence type="ECO:0000256" key="8">
    <source>
        <dbReference type="ARBA" id="ARBA00048679"/>
    </source>
</evidence>
<keyword evidence="5" id="KW-0418">Kinase</keyword>
<dbReference type="InterPro" id="IPR008271">
    <property type="entry name" value="Ser/Thr_kinase_AS"/>
</dbReference>
<dbReference type="KEGG" id="gtt:GUITHDRAFT_64350"/>
<evidence type="ECO:0000256" key="6">
    <source>
        <dbReference type="ARBA" id="ARBA00022840"/>
    </source>
</evidence>
<dbReference type="Gene3D" id="1.10.510.10">
    <property type="entry name" value="Transferase(Phosphotransferase) domain 1"/>
    <property type="match status" value="1"/>
</dbReference>
<protein>
    <recommendedName>
        <fullName evidence="1">non-specific serine/threonine protein kinase</fullName>
        <ecNumber evidence="1">2.7.11.1</ecNumber>
    </recommendedName>
</protein>
<dbReference type="InterPro" id="IPR011009">
    <property type="entry name" value="Kinase-like_dom_sf"/>
</dbReference>
<gene>
    <name evidence="10" type="ORF">GUITHDRAFT_64350</name>
</gene>
<dbReference type="PROSITE" id="PS50011">
    <property type="entry name" value="PROTEIN_KINASE_DOM"/>
    <property type="match status" value="1"/>
</dbReference>
<evidence type="ECO:0000256" key="1">
    <source>
        <dbReference type="ARBA" id="ARBA00012513"/>
    </source>
</evidence>
<dbReference type="Proteomes" id="UP000011087">
    <property type="component" value="Unassembled WGS sequence"/>
</dbReference>
<organism evidence="10">
    <name type="scientific">Guillardia theta (strain CCMP2712)</name>
    <name type="common">Cryptophyte</name>
    <dbReference type="NCBI Taxonomy" id="905079"/>
    <lineage>
        <taxon>Eukaryota</taxon>
        <taxon>Cryptophyceae</taxon>
        <taxon>Pyrenomonadales</taxon>
        <taxon>Geminigeraceae</taxon>
        <taxon>Guillardia</taxon>
    </lineage>
</organism>
<dbReference type="PANTHER" id="PTHR44899">
    <property type="entry name" value="CAMK FAMILY PROTEIN KINASE"/>
    <property type="match status" value="1"/>
</dbReference>
<accession>L1JY60</accession>
<dbReference type="EMBL" id="JH992970">
    <property type="protein sequence ID" value="EKX53160.1"/>
    <property type="molecule type" value="Genomic_DNA"/>
</dbReference>
<keyword evidence="3" id="KW-0808">Transferase</keyword>
<evidence type="ECO:0000256" key="7">
    <source>
        <dbReference type="ARBA" id="ARBA00047899"/>
    </source>
</evidence>
<reference evidence="10 12" key="1">
    <citation type="journal article" date="2012" name="Nature">
        <title>Algal genomes reveal evolutionary mosaicism and the fate of nucleomorphs.</title>
        <authorList>
            <consortium name="DOE Joint Genome Institute"/>
            <person name="Curtis B.A."/>
            <person name="Tanifuji G."/>
            <person name="Burki F."/>
            <person name="Gruber A."/>
            <person name="Irimia M."/>
            <person name="Maruyama S."/>
            <person name="Arias M.C."/>
            <person name="Ball S.G."/>
            <person name="Gile G.H."/>
            <person name="Hirakawa Y."/>
            <person name="Hopkins J.F."/>
            <person name="Kuo A."/>
            <person name="Rensing S.A."/>
            <person name="Schmutz J."/>
            <person name="Symeonidi A."/>
            <person name="Elias M."/>
            <person name="Eveleigh R.J."/>
            <person name="Herman E.K."/>
            <person name="Klute M.J."/>
            <person name="Nakayama T."/>
            <person name="Obornik M."/>
            <person name="Reyes-Prieto A."/>
            <person name="Armbrust E.V."/>
            <person name="Aves S.J."/>
            <person name="Beiko R.G."/>
            <person name="Coutinho P."/>
            <person name="Dacks J.B."/>
            <person name="Durnford D.G."/>
            <person name="Fast N.M."/>
            <person name="Green B.R."/>
            <person name="Grisdale C.J."/>
            <person name="Hempel F."/>
            <person name="Henrissat B."/>
            <person name="Hoppner M.P."/>
            <person name="Ishida K."/>
            <person name="Kim E."/>
            <person name="Koreny L."/>
            <person name="Kroth P.G."/>
            <person name="Liu Y."/>
            <person name="Malik S.B."/>
            <person name="Maier U.G."/>
            <person name="McRose D."/>
            <person name="Mock T."/>
            <person name="Neilson J.A."/>
            <person name="Onodera N.T."/>
            <person name="Poole A.M."/>
            <person name="Pritham E.J."/>
            <person name="Richards T.A."/>
            <person name="Rocap G."/>
            <person name="Roy S.W."/>
            <person name="Sarai C."/>
            <person name="Schaack S."/>
            <person name="Shirato S."/>
            <person name="Slamovits C.H."/>
            <person name="Spencer D.F."/>
            <person name="Suzuki S."/>
            <person name="Worden A.Z."/>
            <person name="Zauner S."/>
            <person name="Barry K."/>
            <person name="Bell C."/>
            <person name="Bharti A.K."/>
            <person name="Crow J.A."/>
            <person name="Grimwood J."/>
            <person name="Kramer R."/>
            <person name="Lindquist E."/>
            <person name="Lucas S."/>
            <person name="Salamov A."/>
            <person name="McFadden G.I."/>
            <person name="Lane C.E."/>
            <person name="Keeling P.J."/>
            <person name="Gray M.W."/>
            <person name="Grigoriev I.V."/>
            <person name="Archibald J.M."/>
        </authorList>
    </citation>
    <scope>NUCLEOTIDE SEQUENCE</scope>
    <source>
        <strain evidence="10 12">CCMP2712</strain>
    </source>
</reference>
<dbReference type="PANTHER" id="PTHR44899:SF3">
    <property type="entry name" value="SERINE_THREONINE-PROTEIN KINASE NEK1"/>
    <property type="match status" value="1"/>
</dbReference>
<keyword evidence="2" id="KW-0723">Serine/threonine-protein kinase</keyword>
<dbReference type="HOGENOM" id="CLU_000288_63_23_1"/>
<proteinExistence type="predicted"/>
<reference evidence="12" key="2">
    <citation type="submission" date="2012-11" db="EMBL/GenBank/DDBJ databases">
        <authorList>
            <person name="Kuo A."/>
            <person name="Curtis B.A."/>
            <person name="Tanifuji G."/>
            <person name="Burki F."/>
            <person name="Gruber A."/>
            <person name="Irimia M."/>
            <person name="Maruyama S."/>
            <person name="Arias M.C."/>
            <person name="Ball S.G."/>
            <person name="Gile G.H."/>
            <person name="Hirakawa Y."/>
            <person name="Hopkins J.F."/>
            <person name="Rensing S.A."/>
            <person name="Schmutz J."/>
            <person name="Symeonidi A."/>
            <person name="Elias M."/>
            <person name="Eveleigh R.J."/>
            <person name="Herman E.K."/>
            <person name="Klute M.J."/>
            <person name="Nakayama T."/>
            <person name="Obornik M."/>
            <person name="Reyes-Prieto A."/>
            <person name="Armbrust E.V."/>
            <person name="Aves S.J."/>
            <person name="Beiko R.G."/>
            <person name="Coutinho P."/>
            <person name="Dacks J.B."/>
            <person name="Durnford D.G."/>
            <person name="Fast N.M."/>
            <person name="Green B.R."/>
            <person name="Grisdale C."/>
            <person name="Hempe F."/>
            <person name="Henrissat B."/>
            <person name="Hoppner M.P."/>
            <person name="Ishida K.-I."/>
            <person name="Kim E."/>
            <person name="Koreny L."/>
            <person name="Kroth P.G."/>
            <person name="Liu Y."/>
            <person name="Malik S.-B."/>
            <person name="Maier U.G."/>
            <person name="McRose D."/>
            <person name="Mock T."/>
            <person name="Neilson J.A."/>
            <person name="Onodera N.T."/>
            <person name="Poole A.M."/>
            <person name="Pritham E.J."/>
            <person name="Richards T.A."/>
            <person name="Rocap G."/>
            <person name="Roy S.W."/>
            <person name="Sarai C."/>
            <person name="Schaack S."/>
            <person name="Shirato S."/>
            <person name="Slamovits C.H."/>
            <person name="Spencer D.F."/>
            <person name="Suzuki S."/>
            <person name="Worden A.Z."/>
            <person name="Zauner S."/>
            <person name="Barry K."/>
            <person name="Bell C."/>
            <person name="Bharti A.K."/>
            <person name="Crow J.A."/>
            <person name="Grimwood J."/>
            <person name="Kramer R."/>
            <person name="Lindquist E."/>
            <person name="Lucas S."/>
            <person name="Salamov A."/>
            <person name="McFadden G.I."/>
            <person name="Lane C.E."/>
            <person name="Keeling P.J."/>
            <person name="Gray M.W."/>
            <person name="Grigoriev I.V."/>
            <person name="Archibald J.M."/>
        </authorList>
    </citation>
    <scope>NUCLEOTIDE SEQUENCE</scope>
    <source>
        <strain evidence="12">CCMP2712</strain>
    </source>
</reference>
<dbReference type="GO" id="GO:0004674">
    <property type="term" value="F:protein serine/threonine kinase activity"/>
    <property type="evidence" value="ECO:0007669"/>
    <property type="project" value="UniProtKB-KW"/>
</dbReference>
<evidence type="ECO:0000313" key="12">
    <source>
        <dbReference type="Proteomes" id="UP000011087"/>
    </source>
</evidence>
<dbReference type="InterPro" id="IPR000719">
    <property type="entry name" value="Prot_kinase_dom"/>
</dbReference>